<sequence>MEALATFGETVNLLSGSSSVPGVASIDSTFLINGILQTDILAQGIGVHVFCEPMSFTTIGNAFDAPAVATTTTPPSPDVFTLRDLAAGALGPQVGIAQGEENFFPAVFEFGGPAWRAGWNFINAYQFQWKTSQRELVINELAADVSYFGSFADAEASGTSEVAIIEFVALVNATYRSKGSATIFLRTSNGKIPLIFFRLFISVL</sequence>
<name>A0A0F9F9J6_9ZZZZ</name>
<proteinExistence type="predicted"/>
<dbReference type="EMBL" id="LAZR01022094">
    <property type="protein sequence ID" value="KKL83059.1"/>
    <property type="molecule type" value="Genomic_DNA"/>
</dbReference>
<evidence type="ECO:0000313" key="1">
    <source>
        <dbReference type="EMBL" id="KKL83059.1"/>
    </source>
</evidence>
<dbReference type="AlphaFoldDB" id="A0A0F9F9J6"/>
<protein>
    <submittedName>
        <fullName evidence="1">Uncharacterized protein</fullName>
    </submittedName>
</protein>
<comment type="caution">
    <text evidence="1">The sequence shown here is derived from an EMBL/GenBank/DDBJ whole genome shotgun (WGS) entry which is preliminary data.</text>
</comment>
<reference evidence="1" key="1">
    <citation type="journal article" date="2015" name="Nature">
        <title>Complex archaea that bridge the gap between prokaryotes and eukaryotes.</title>
        <authorList>
            <person name="Spang A."/>
            <person name="Saw J.H."/>
            <person name="Jorgensen S.L."/>
            <person name="Zaremba-Niedzwiedzka K."/>
            <person name="Martijn J."/>
            <person name="Lind A.E."/>
            <person name="van Eijk R."/>
            <person name="Schleper C."/>
            <person name="Guy L."/>
            <person name="Ettema T.J."/>
        </authorList>
    </citation>
    <scope>NUCLEOTIDE SEQUENCE</scope>
</reference>
<gene>
    <name evidence="1" type="ORF">LCGC14_1978530</name>
</gene>
<accession>A0A0F9F9J6</accession>
<organism evidence="1">
    <name type="scientific">marine sediment metagenome</name>
    <dbReference type="NCBI Taxonomy" id="412755"/>
    <lineage>
        <taxon>unclassified sequences</taxon>
        <taxon>metagenomes</taxon>
        <taxon>ecological metagenomes</taxon>
    </lineage>
</organism>
<feature type="non-terminal residue" evidence="1">
    <location>
        <position position="204"/>
    </location>
</feature>